<comment type="function">
    <text evidence="10 11">Involved in cell wall formation. Catalyzes the final step in the synthesis of UDP-N-acetylmuramoyl-pentapeptide, the precursor of murein.</text>
</comment>
<evidence type="ECO:0000313" key="16">
    <source>
        <dbReference type="Proteomes" id="UP000184260"/>
    </source>
</evidence>
<keyword evidence="5 10" id="KW-0067">ATP-binding</keyword>
<comment type="subcellular location">
    <subcellularLocation>
        <location evidence="10 11">Cytoplasm</location>
    </subcellularLocation>
</comment>
<dbReference type="GO" id="GO:0008766">
    <property type="term" value="F:UDP-N-acetylmuramoylalanyl-D-glutamyl-2,6-diaminopimelate-D-alanyl-D-alanine ligase activity"/>
    <property type="evidence" value="ECO:0007669"/>
    <property type="project" value="RHEA"/>
</dbReference>
<dbReference type="InterPro" id="IPR004101">
    <property type="entry name" value="Mur_ligase_C"/>
</dbReference>
<dbReference type="EC" id="6.3.2.10" evidence="10 11"/>
<dbReference type="Pfam" id="PF01225">
    <property type="entry name" value="Mur_ligase"/>
    <property type="match status" value="1"/>
</dbReference>
<evidence type="ECO:0000256" key="1">
    <source>
        <dbReference type="ARBA" id="ARBA00022490"/>
    </source>
</evidence>
<feature type="domain" description="Mur ligase central" evidence="14">
    <location>
        <begin position="96"/>
        <end position="275"/>
    </location>
</feature>
<dbReference type="InterPro" id="IPR036565">
    <property type="entry name" value="Mur-like_cat_sf"/>
</dbReference>
<dbReference type="PANTHER" id="PTHR43024">
    <property type="entry name" value="UDP-N-ACETYLMURAMOYL-TRIPEPTIDE--D-ALANYL-D-ALANINE LIGASE"/>
    <property type="match status" value="1"/>
</dbReference>
<keyword evidence="8 10" id="KW-0131">Cell cycle</keyword>
<evidence type="ECO:0000256" key="9">
    <source>
        <dbReference type="ARBA" id="ARBA00023316"/>
    </source>
</evidence>
<comment type="similarity">
    <text evidence="10">Belongs to the MurCDEF family. MurF subfamily.</text>
</comment>
<evidence type="ECO:0000259" key="13">
    <source>
        <dbReference type="Pfam" id="PF02875"/>
    </source>
</evidence>
<dbReference type="Proteomes" id="UP000184260">
    <property type="component" value="Unassembled WGS sequence"/>
</dbReference>
<keyword evidence="1 10" id="KW-0963">Cytoplasm</keyword>
<dbReference type="Pfam" id="PF08245">
    <property type="entry name" value="Mur_ligase_M"/>
    <property type="match status" value="1"/>
</dbReference>
<dbReference type="GO" id="GO:0005524">
    <property type="term" value="F:ATP binding"/>
    <property type="evidence" value="ECO:0007669"/>
    <property type="project" value="UniProtKB-UniRule"/>
</dbReference>
<dbReference type="HAMAP" id="MF_02019">
    <property type="entry name" value="MurF"/>
    <property type="match status" value="1"/>
</dbReference>
<dbReference type="Gene3D" id="3.40.1390.10">
    <property type="entry name" value="MurE/MurF, N-terminal domain"/>
    <property type="match status" value="1"/>
</dbReference>
<evidence type="ECO:0000256" key="6">
    <source>
        <dbReference type="ARBA" id="ARBA00022960"/>
    </source>
</evidence>
<dbReference type="AlphaFoldDB" id="A0A1M6YM38"/>
<evidence type="ECO:0000256" key="10">
    <source>
        <dbReference type="HAMAP-Rule" id="MF_02019"/>
    </source>
</evidence>
<keyword evidence="2 10" id="KW-0436">Ligase</keyword>
<evidence type="ECO:0000256" key="8">
    <source>
        <dbReference type="ARBA" id="ARBA00023306"/>
    </source>
</evidence>
<keyword evidence="6 10" id="KW-0133">Cell shape</keyword>
<evidence type="ECO:0000256" key="5">
    <source>
        <dbReference type="ARBA" id="ARBA00022840"/>
    </source>
</evidence>
<dbReference type="GO" id="GO:0008360">
    <property type="term" value="P:regulation of cell shape"/>
    <property type="evidence" value="ECO:0007669"/>
    <property type="project" value="UniProtKB-KW"/>
</dbReference>
<dbReference type="InterPro" id="IPR051046">
    <property type="entry name" value="MurCDEF_CellWall_CoF430Synth"/>
</dbReference>
<dbReference type="InterPro" id="IPR036615">
    <property type="entry name" value="Mur_ligase_C_dom_sf"/>
</dbReference>
<dbReference type="InterPro" id="IPR013221">
    <property type="entry name" value="Mur_ligase_cen"/>
</dbReference>
<proteinExistence type="inferred from homology"/>
<keyword evidence="4 10" id="KW-0547">Nucleotide-binding</keyword>
<keyword evidence="9 10" id="KW-0961">Cell wall biogenesis/degradation</keyword>
<keyword evidence="7 10" id="KW-0573">Peptidoglycan synthesis</keyword>
<evidence type="ECO:0000256" key="7">
    <source>
        <dbReference type="ARBA" id="ARBA00022984"/>
    </source>
</evidence>
<feature type="domain" description="Mur ligase N-terminal catalytic" evidence="12">
    <location>
        <begin position="15"/>
        <end position="82"/>
    </location>
</feature>
<dbReference type="NCBIfam" id="TIGR01143">
    <property type="entry name" value="murF"/>
    <property type="match status" value="1"/>
</dbReference>
<evidence type="ECO:0000256" key="4">
    <source>
        <dbReference type="ARBA" id="ARBA00022741"/>
    </source>
</evidence>
<comment type="pathway">
    <text evidence="10 11">Cell wall biogenesis; peptidoglycan biosynthesis.</text>
</comment>
<dbReference type="GO" id="GO:0005737">
    <property type="term" value="C:cytoplasm"/>
    <property type="evidence" value="ECO:0007669"/>
    <property type="project" value="UniProtKB-SubCell"/>
</dbReference>
<dbReference type="GO" id="GO:0071555">
    <property type="term" value="P:cell wall organization"/>
    <property type="evidence" value="ECO:0007669"/>
    <property type="project" value="UniProtKB-KW"/>
</dbReference>
<dbReference type="GO" id="GO:0047480">
    <property type="term" value="F:UDP-N-acetylmuramoyl-tripeptide-D-alanyl-D-alanine ligase activity"/>
    <property type="evidence" value="ECO:0007669"/>
    <property type="project" value="UniProtKB-UniRule"/>
</dbReference>
<sequence length="427" mass="47544">MDIKYIHSLFLKCNSVSIDTRNIKSNSLFVAIKGDRFDANTFAESALEKGASYVVIDDDSYFIDERTILVEDCLIALQELAKFHREYLNLPIIALTGSNGKTTTKELILVVLSKKMKAKATVGNLNNHIGVPLTLLSFTSETEIGIVEMGANHKKEIEFLCELATPDYGYITNFGKAHLEGFGGVEGVIQGKSEMYHYLSGKDKTVFINLEDAIQVEKSKSLNTYTFGINKVEAAVNITDVKANPFVEISYSDLVIKSHLIGLYNANNINAALAIGKYFGVPDSDIKEALEGYIPENNRSQLVSKGTNQIILDAYNANPSSMAVAIENFLQLENPNKIMVLGDMFELGQESVQEHKAIVMLLENEKKVKCYFIGSAFYENRTQQSNFYFYESFEKFSNDLPRAGFVNSAILIKGSRGMALERTLELL</sequence>
<evidence type="ECO:0000259" key="12">
    <source>
        <dbReference type="Pfam" id="PF01225"/>
    </source>
</evidence>
<evidence type="ECO:0000256" key="3">
    <source>
        <dbReference type="ARBA" id="ARBA00022618"/>
    </source>
</evidence>
<keyword evidence="16" id="KW-1185">Reference proteome</keyword>
<accession>A0A1M6YM38</accession>
<organism evidence="15 16">
    <name type="scientific">Flavobacterium xanthum</name>
    <dbReference type="NCBI Taxonomy" id="69322"/>
    <lineage>
        <taxon>Bacteria</taxon>
        <taxon>Pseudomonadati</taxon>
        <taxon>Bacteroidota</taxon>
        <taxon>Flavobacteriia</taxon>
        <taxon>Flavobacteriales</taxon>
        <taxon>Flavobacteriaceae</taxon>
        <taxon>Flavobacterium</taxon>
    </lineage>
</organism>
<dbReference type="Gene3D" id="3.40.1190.10">
    <property type="entry name" value="Mur-like, catalytic domain"/>
    <property type="match status" value="1"/>
</dbReference>
<dbReference type="SUPFAM" id="SSF53623">
    <property type="entry name" value="MurD-like peptide ligases, catalytic domain"/>
    <property type="match status" value="1"/>
</dbReference>
<evidence type="ECO:0000256" key="2">
    <source>
        <dbReference type="ARBA" id="ARBA00022598"/>
    </source>
</evidence>
<comment type="catalytic activity">
    <reaction evidence="10 11">
        <text>D-alanyl-D-alanine + UDP-N-acetyl-alpha-D-muramoyl-L-alanyl-gamma-D-glutamyl-meso-2,6-diaminopimelate + ATP = UDP-N-acetyl-alpha-D-muramoyl-L-alanyl-gamma-D-glutamyl-meso-2,6-diaminopimeloyl-D-alanyl-D-alanine + ADP + phosphate + H(+)</text>
        <dbReference type="Rhea" id="RHEA:28374"/>
        <dbReference type="ChEBI" id="CHEBI:15378"/>
        <dbReference type="ChEBI" id="CHEBI:30616"/>
        <dbReference type="ChEBI" id="CHEBI:43474"/>
        <dbReference type="ChEBI" id="CHEBI:57822"/>
        <dbReference type="ChEBI" id="CHEBI:61386"/>
        <dbReference type="ChEBI" id="CHEBI:83905"/>
        <dbReference type="ChEBI" id="CHEBI:456216"/>
        <dbReference type="EC" id="6.3.2.10"/>
    </reaction>
</comment>
<feature type="domain" description="Mur ligase C-terminal" evidence="13">
    <location>
        <begin position="299"/>
        <end position="374"/>
    </location>
</feature>
<dbReference type="SUPFAM" id="SSF53244">
    <property type="entry name" value="MurD-like peptide ligases, peptide-binding domain"/>
    <property type="match status" value="1"/>
</dbReference>
<gene>
    <name evidence="10" type="primary">murF</name>
    <name evidence="15" type="ORF">SAMN05443669_1003126</name>
</gene>
<evidence type="ECO:0000259" key="14">
    <source>
        <dbReference type="Pfam" id="PF08245"/>
    </source>
</evidence>
<dbReference type="PANTHER" id="PTHR43024:SF1">
    <property type="entry name" value="UDP-N-ACETYLMURAMOYL-TRIPEPTIDE--D-ALANYL-D-ALANINE LIGASE"/>
    <property type="match status" value="1"/>
</dbReference>
<dbReference type="EMBL" id="FRBU01000003">
    <property type="protein sequence ID" value="SHL19328.1"/>
    <property type="molecule type" value="Genomic_DNA"/>
</dbReference>
<evidence type="ECO:0000313" key="15">
    <source>
        <dbReference type="EMBL" id="SHL19328.1"/>
    </source>
</evidence>
<dbReference type="STRING" id="69322.SAMN05443669_1003126"/>
<keyword evidence="3 10" id="KW-0132">Cell division</keyword>
<evidence type="ECO:0000256" key="11">
    <source>
        <dbReference type="RuleBase" id="RU004136"/>
    </source>
</evidence>
<dbReference type="InterPro" id="IPR035911">
    <property type="entry name" value="MurE/MurF_N"/>
</dbReference>
<dbReference type="InterPro" id="IPR000713">
    <property type="entry name" value="Mur_ligase_N"/>
</dbReference>
<dbReference type="SUPFAM" id="SSF63418">
    <property type="entry name" value="MurE/MurF N-terminal domain"/>
    <property type="match status" value="1"/>
</dbReference>
<protein>
    <recommendedName>
        <fullName evidence="10 11">UDP-N-acetylmuramoyl-tripeptide--D-alanyl-D-alanine ligase</fullName>
        <ecNumber evidence="10 11">6.3.2.10</ecNumber>
    </recommendedName>
    <alternativeName>
        <fullName evidence="10">D-alanyl-D-alanine-adding enzyme</fullName>
    </alternativeName>
</protein>
<dbReference type="Pfam" id="PF02875">
    <property type="entry name" value="Mur_ligase_C"/>
    <property type="match status" value="1"/>
</dbReference>
<dbReference type="UniPathway" id="UPA00219"/>
<dbReference type="Gene3D" id="3.90.190.20">
    <property type="entry name" value="Mur ligase, C-terminal domain"/>
    <property type="match status" value="1"/>
</dbReference>
<dbReference type="InterPro" id="IPR005863">
    <property type="entry name" value="UDP-N-AcMur_synth"/>
</dbReference>
<feature type="binding site" evidence="10">
    <location>
        <begin position="97"/>
        <end position="103"/>
    </location>
    <ligand>
        <name>ATP</name>
        <dbReference type="ChEBI" id="CHEBI:30616"/>
    </ligand>
</feature>
<name>A0A1M6YM38_9FLAO</name>
<dbReference type="OrthoDB" id="9801978at2"/>
<dbReference type="RefSeq" id="WP_073351553.1">
    <property type="nucleotide sequence ID" value="NZ_FRBU01000003.1"/>
</dbReference>
<dbReference type="GO" id="GO:0009252">
    <property type="term" value="P:peptidoglycan biosynthetic process"/>
    <property type="evidence" value="ECO:0007669"/>
    <property type="project" value="UniProtKB-UniRule"/>
</dbReference>
<dbReference type="GO" id="GO:0051301">
    <property type="term" value="P:cell division"/>
    <property type="evidence" value="ECO:0007669"/>
    <property type="project" value="UniProtKB-KW"/>
</dbReference>
<reference evidence="16" key="1">
    <citation type="submission" date="2016-11" db="EMBL/GenBank/DDBJ databases">
        <authorList>
            <person name="Varghese N."/>
            <person name="Submissions S."/>
        </authorList>
    </citation>
    <scope>NUCLEOTIDE SEQUENCE [LARGE SCALE GENOMIC DNA]</scope>
    <source>
        <strain evidence="16">DSM 3661</strain>
    </source>
</reference>